<evidence type="ECO:0000313" key="1">
    <source>
        <dbReference type="EMBL" id="MEJ8636592.1"/>
    </source>
</evidence>
<organism evidence="1 2">
    <name type="scientific">Streptomyces achmelvichensis</name>
    <dbReference type="NCBI Taxonomy" id="3134111"/>
    <lineage>
        <taxon>Bacteria</taxon>
        <taxon>Bacillati</taxon>
        <taxon>Actinomycetota</taxon>
        <taxon>Actinomycetes</taxon>
        <taxon>Kitasatosporales</taxon>
        <taxon>Streptomycetaceae</taxon>
        <taxon>Streptomyces</taxon>
    </lineage>
</organism>
<keyword evidence="2" id="KW-1185">Reference proteome</keyword>
<dbReference type="Proteomes" id="UP001377168">
    <property type="component" value="Unassembled WGS sequence"/>
</dbReference>
<accession>A0ACC6PYN9</accession>
<dbReference type="EMBL" id="JBBKAJ010000022">
    <property type="protein sequence ID" value="MEJ8636592.1"/>
    <property type="molecule type" value="Genomic_DNA"/>
</dbReference>
<keyword evidence="1" id="KW-0808">Transferase</keyword>
<keyword evidence="1" id="KW-0418">Kinase</keyword>
<sequence length="278" mass="30031">MTSTASDLPPELRAVVEPTAMRLVLDRRGSTVWEVQTNKGRFAVKLGYPAGPQHGYTALAPAREATVLHDLGRTDVSYGTWDRGTWNVQPWWDGADLWRLWEPFRAPETAADASDYSTAASCARALDDLHAHGWVHGDVQPAHFVIGAQTRLIDLALARGGDVPSLYDFPFPGCLVHYEAPEIARSVLATGTATPTPASDVYALGASLLISATGKRVVPYADDAEREVQRQAVVDGERRDFALPGVFGETVTAMLCHDPAQRPTVAEVCEVLEAASLA</sequence>
<name>A0ACC6PYN9_9ACTN</name>
<comment type="caution">
    <text evidence="1">The sequence shown here is derived from an EMBL/GenBank/DDBJ whole genome shotgun (WGS) entry which is preliminary data.</text>
</comment>
<proteinExistence type="predicted"/>
<gene>
    <name evidence="1" type="ORF">WKI67_24835</name>
</gene>
<evidence type="ECO:0000313" key="2">
    <source>
        <dbReference type="Proteomes" id="UP001377168"/>
    </source>
</evidence>
<reference evidence="1" key="1">
    <citation type="submission" date="2024-03" db="EMBL/GenBank/DDBJ databases">
        <title>Novel Streptomyces species of biotechnological and ecological value are a feature of Machair soil.</title>
        <authorList>
            <person name="Prole J.R."/>
            <person name="Goodfellow M."/>
            <person name="Allenby N."/>
            <person name="Ward A.C."/>
        </authorList>
    </citation>
    <scope>NUCLEOTIDE SEQUENCE</scope>
    <source>
        <strain evidence="1">MS2.AVA.5</strain>
    </source>
</reference>
<protein>
    <submittedName>
        <fullName evidence="1">Protein kinase</fullName>
    </submittedName>
</protein>